<protein>
    <submittedName>
        <fullName evidence="1">Uncharacterized protein</fullName>
    </submittedName>
</protein>
<dbReference type="AlphaFoldDB" id="A0A0F5JY24"/>
<gene>
    <name evidence="1" type="ORF">WM40_17160</name>
</gene>
<proteinExistence type="predicted"/>
<comment type="caution">
    <text evidence="1">The sequence shown here is derived from an EMBL/GenBank/DDBJ whole genome shotgun (WGS) entry which is preliminary data.</text>
</comment>
<organism evidence="1 2">
    <name type="scientific">Robbsia andropogonis</name>
    <dbReference type="NCBI Taxonomy" id="28092"/>
    <lineage>
        <taxon>Bacteria</taxon>
        <taxon>Pseudomonadati</taxon>
        <taxon>Pseudomonadota</taxon>
        <taxon>Betaproteobacteria</taxon>
        <taxon>Burkholderiales</taxon>
        <taxon>Burkholderiaceae</taxon>
        <taxon>Robbsia</taxon>
    </lineage>
</organism>
<keyword evidence="2" id="KW-1185">Reference proteome</keyword>
<accession>A0A0F5JY24</accession>
<dbReference type="Proteomes" id="UP000033618">
    <property type="component" value="Unassembled WGS sequence"/>
</dbReference>
<sequence>MEPGSTQWVFLGMPKHAFKLRLTSSTRPQKSALTTRQASGNEVMTRLALTIADRCIHPRYRREALSRQSLPAIKSAIHYV</sequence>
<dbReference type="PATRIC" id="fig|28092.6.peg.4042"/>
<reference evidence="1 2" key="1">
    <citation type="submission" date="2015-03" db="EMBL/GenBank/DDBJ databases">
        <title>Draft Genome Sequence of Burkholderia andropogonis type strain ICMP2807, isolated from Sorghum bicolor.</title>
        <authorList>
            <person name="Lopes-Santos L."/>
            <person name="Castro D.B."/>
            <person name="Ottoboni L.M."/>
            <person name="Park D."/>
            <person name="Weirc B.S."/>
            <person name="Destefano S.A."/>
        </authorList>
    </citation>
    <scope>NUCLEOTIDE SEQUENCE [LARGE SCALE GENOMIC DNA]</scope>
    <source>
        <strain evidence="1 2">ICMP2807</strain>
    </source>
</reference>
<evidence type="ECO:0000313" key="2">
    <source>
        <dbReference type="Proteomes" id="UP000033618"/>
    </source>
</evidence>
<name>A0A0F5JY24_9BURK</name>
<evidence type="ECO:0000313" key="1">
    <source>
        <dbReference type="EMBL" id="KKB62519.1"/>
    </source>
</evidence>
<dbReference type="EMBL" id="LAQU01000019">
    <property type="protein sequence ID" value="KKB62519.1"/>
    <property type="molecule type" value="Genomic_DNA"/>
</dbReference>